<dbReference type="PANTHER" id="PTHR35020:SF2">
    <property type="entry name" value="N-ACETYLGLUCOSAMINE-INDUCED PROTEIN 1"/>
    <property type="match status" value="1"/>
</dbReference>
<dbReference type="PANTHER" id="PTHR35020">
    <property type="entry name" value="N-ACETYLGLUCOSAMINE-INDUCED PROTEIN 1"/>
    <property type="match status" value="1"/>
</dbReference>
<evidence type="ECO:0000313" key="1">
    <source>
        <dbReference type="EMBL" id="QGN13451.1"/>
    </source>
</evidence>
<protein>
    <submittedName>
        <fullName evidence="1">YPL067C</fullName>
    </submittedName>
</protein>
<dbReference type="InterPro" id="IPR022036">
    <property type="entry name" value="DUF3605"/>
</dbReference>
<dbReference type="Proteomes" id="UP000422736">
    <property type="component" value="Chromosome 1"/>
</dbReference>
<gene>
    <name evidence="1" type="primary">HTC1</name>
    <name evidence="1" type="ORF">FIM1_88</name>
</gene>
<proteinExistence type="predicted"/>
<organism evidence="1 2">
    <name type="scientific">Kluyveromyces marxianus</name>
    <name type="common">Yeast</name>
    <name type="synonym">Candida kefyr</name>
    <dbReference type="NCBI Taxonomy" id="4911"/>
    <lineage>
        <taxon>Eukaryota</taxon>
        <taxon>Fungi</taxon>
        <taxon>Dikarya</taxon>
        <taxon>Ascomycota</taxon>
        <taxon>Saccharomycotina</taxon>
        <taxon>Saccharomycetes</taxon>
        <taxon>Saccharomycetales</taxon>
        <taxon>Saccharomycetaceae</taxon>
        <taxon>Kluyveromyces</taxon>
    </lineage>
</organism>
<name>A0ABX6EMY3_KLUMA</name>
<keyword evidence="2" id="KW-1185">Reference proteome</keyword>
<dbReference type="Pfam" id="PF12239">
    <property type="entry name" value="DUF3605"/>
    <property type="match status" value="1"/>
</dbReference>
<accession>A0ABX6EMY3</accession>
<sequence length="203" mass="23778">MTESEETLTWNQIQELIQSGELYKLVRSPEVAASYREFRAKLESQGWNLVSHILETRLHWEQSELQQLNTVKYPTDEDKADAIFRDKSTLKILKNDFPYNFESDVSHLLVWSKIYIPLYLPLGDNVPDLEYHKHMNPKVKSLVERLLHQMLSPLGLTEYVWFINYPRLQSIKTVSHIHVLIKSSDTKSVERLLTDESLIVPIS</sequence>
<evidence type="ECO:0000313" key="2">
    <source>
        <dbReference type="Proteomes" id="UP000422736"/>
    </source>
</evidence>
<dbReference type="EMBL" id="CP015054">
    <property type="protein sequence ID" value="QGN13451.1"/>
    <property type="molecule type" value="Genomic_DNA"/>
</dbReference>
<reference evidence="1 2" key="1">
    <citation type="submission" date="2016-03" db="EMBL/GenBank/DDBJ databases">
        <title>How can Kluyveromyces marxianus grow so fast - potential evolutionary course in Saccharomyces Complex revealed by comparative genomics.</title>
        <authorList>
            <person name="Mo W."/>
            <person name="Lu W."/>
            <person name="Yang X."/>
            <person name="Qi J."/>
            <person name="Lv H."/>
        </authorList>
    </citation>
    <scope>NUCLEOTIDE SEQUENCE [LARGE SCALE GENOMIC DNA]</scope>
    <source>
        <strain evidence="1 2">FIM1</strain>
    </source>
</reference>